<reference evidence="2" key="1">
    <citation type="journal article" date="2019" name="Int. J. Syst. Evol. Microbiol.">
        <title>The Global Catalogue of Microorganisms (GCM) 10K type strain sequencing project: providing services to taxonomists for standard genome sequencing and annotation.</title>
        <authorList>
            <consortium name="The Broad Institute Genomics Platform"/>
            <consortium name="The Broad Institute Genome Sequencing Center for Infectious Disease"/>
            <person name="Wu L."/>
            <person name="Ma J."/>
        </authorList>
    </citation>
    <scope>NUCLEOTIDE SEQUENCE [LARGE SCALE GENOMIC DNA]</scope>
    <source>
        <strain evidence="2">CGMCC 1.13681</strain>
    </source>
</reference>
<accession>A0ABW2GI92</accession>
<keyword evidence="2" id="KW-1185">Reference proteome</keyword>
<protein>
    <submittedName>
        <fullName evidence="1">Uncharacterized protein</fullName>
    </submittedName>
</protein>
<sequence length="102" mass="11841">MKYRTLASFDRDFARLPAEHRRLFLAALREHFLPAIEAGGFTGTPPWPRRLRIHRLADSEVYSLTWNFAAPDGRATFHLEKTPNGEPLLVWRRIGDHGIYRA</sequence>
<organism evidence="1 2">
    <name type="scientific">Streptomyces polyrhachis</name>
    <dbReference type="NCBI Taxonomy" id="1282885"/>
    <lineage>
        <taxon>Bacteria</taxon>
        <taxon>Bacillati</taxon>
        <taxon>Actinomycetota</taxon>
        <taxon>Actinomycetes</taxon>
        <taxon>Kitasatosporales</taxon>
        <taxon>Streptomycetaceae</taxon>
        <taxon>Streptomyces</taxon>
    </lineage>
</organism>
<proteinExistence type="predicted"/>
<evidence type="ECO:0000313" key="2">
    <source>
        <dbReference type="Proteomes" id="UP001596413"/>
    </source>
</evidence>
<dbReference type="RefSeq" id="WP_386414365.1">
    <property type="nucleotide sequence ID" value="NZ_JBHSZO010000016.1"/>
</dbReference>
<comment type="caution">
    <text evidence="1">The sequence shown here is derived from an EMBL/GenBank/DDBJ whole genome shotgun (WGS) entry which is preliminary data.</text>
</comment>
<evidence type="ECO:0000313" key="1">
    <source>
        <dbReference type="EMBL" id="MFC7218886.1"/>
    </source>
</evidence>
<gene>
    <name evidence="1" type="ORF">ACFQLX_12025</name>
</gene>
<dbReference type="Proteomes" id="UP001596413">
    <property type="component" value="Unassembled WGS sequence"/>
</dbReference>
<dbReference type="EMBL" id="JBHSZO010000016">
    <property type="protein sequence ID" value="MFC7218886.1"/>
    <property type="molecule type" value="Genomic_DNA"/>
</dbReference>
<name>A0ABW2GI92_9ACTN</name>